<proteinExistence type="predicted"/>
<feature type="domain" description="Glycosyltransferase 2-like" evidence="1">
    <location>
        <begin position="4"/>
        <end position="105"/>
    </location>
</feature>
<dbReference type="InterPro" id="IPR019734">
    <property type="entry name" value="TPR_rpt"/>
</dbReference>
<dbReference type="RefSeq" id="WP_307501915.1">
    <property type="nucleotide sequence ID" value="NZ_BAAACE010000026.1"/>
</dbReference>
<dbReference type="InterPro" id="IPR011990">
    <property type="entry name" value="TPR-like_helical_dom_sf"/>
</dbReference>
<accession>A0ABU0MWE3</accession>
<sequence length="751" mass="89014">MILSIVMMVKNEQKYLDNTLSSLEPLMKAINSELIILDTGSTDETVSIAKKYTNKIYYKKWNDNFGDMRNTSISYSNGDWVLILDADEQLVEYEKIVGFFNTNLHENYNCASIELKNFTSEDEDLYSIGSILRLFKKDNNFKYQGAIHEQPIYKEPIYNNIAIFNHYGYIYTDEEVKQSKIKRNEKILLTELKLKPKDPYINYQLAQNYMADGDEEEALTYMERAYFIYENLKSRYIPCESGLAKLYCQLSKYEKCEHVCKKYMKYDKNNIDIYCYLALSQKALKKYDESLKNYKRYLYLIENYDISTQANSIFAICDTFAFKENAKLDIIHILFEQEKYELVLKHCETLKQDQLKQAQYYIFKSLYNLDKFSEIIDMYNDISTSLVDRDTFLNNLESFILNIKQSDRNKIYMILSNINGNYGILNSVRLGMKLSDKEYNEILLKEDELYYSDIIYYALKNGSDLVDLLEGVKYLNVDRYFEYLVLYRKNCILELYNYLVKASNTMDLNKIIIYQCLSKHLLLNGGLKDKKYEQLLYMYLAYSCVYIKQIYNELLTDEDLLRLAKDEDDTVLIRINLIEKIKKNNPLDYVKQMRELLVNNKKYKKPISLFIDKFKAELEESEELKTLKKQYKEIIKSDINKGDIKNAQIKIDEYQSLFEFEAEILNLKAITKIAYSEFIEADNILKQAHIIDRNNYDIIFNISFVKEMLGEFNESVKYLNYIIKYCGDESIIYEAKEKLTEIIQYESKSKG</sequence>
<dbReference type="InterPro" id="IPR029044">
    <property type="entry name" value="Nucleotide-diphossugar_trans"/>
</dbReference>
<reference evidence="2 3" key="1">
    <citation type="submission" date="2023-07" db="EMBL/GenBank/DDBJ databases">
        <title>Genomic Encyclopedia of Type Strains, Phase IV (KMG-IV): sequencing the most valuable type-strain genomes for metagenomic binning, comparative biology and taxonomic classification.</title>
        <authorList>
            <person name="Goeker M."/>
        </authorList>
    </citation>
    <scope>NUCLEOTIDE SEQUENCE [LARGE SCALE GENOMIC DNA]</scope>
    <source>
        <strain evidence="2 3">DSM 15049</strain>
    </source>
</reference>
<name>A0ABU0MWE3_9FIRM</name>
<dbReference type="Proteomes" id="UP001232584">
    <property type="component" value="Unassembled WGS sequence"/>
</dbReference>
<evidence type="ECO:0000313" key="2">
    <source>
        <dbReference type="EMBL" id="MDQ0555185.1"/>
    </source>
</evidence>
<dbReference type="EMBL" id="JAUSWG010000001">
    <property type="protein sequence ID" value="MDQ0555185.1"/>
    <property type="molecule type" value="Genomic_DNA"/>
</dbReference>
<evidence type="ECO:0000313" key="3">
    <source>
        <dbReference type="Proteomes" id="UP001232584"/>
    </source>
</evidence>
<dbReference type="SMART" id="SM00028">
    <property type="entry name" value="TPR"/>
    <property type="match status" value="5"/>
</dbReference>
<comment type="caution">
    <text evidence="2">The sequence shown here is derived from an EMBL/GenBank/DDBJ whole genome shotgun (WGS) entry which is preliminary data.</text>
</comment>
<dbReference type="Gene3D" id="3.90.550.10">
    <property type="entry name" value="Spore Coat Polysaccharide Biosynthesis Protein SpsA, Chain A"/>
    <property type="match status" value="1"/>
</dbReference>
<evidence type="ECO:0000259" key="1">
    <source>
        <dbReference type="Pfam" id="PF00535"/>
    </source>
</evidence>
<dbReference type="PANTHER" id="PTHR43630:SF2">
    <property type="entry name" value="GLYCOSYLTRANSFERASE"/>
    <property type="match status" value="1"/>
</dbReference>
<keyword evidence="3" id="KW-1185">Reference proteome</keyword>
<dbReference type="InterPro" id="IPR001173">
    <property type="entry name" value="Glyco_trans_2-like"/>
</dbReference>
<dbReference type="SUPFAM" id="SSF53448">
    <property type="entry name" value="Nucleotide-diphospho-sugar transferases"/>
    <property type="match status" value="1"/>
</dbReference>
<organism evidence="2 3">
    <name type="scientific">Paraclostridium ghonii</name>
    <dbReference type="NCBI Taxonomy" id="29358"/>
    <lineage>
        <taxon>Bacteria</taxon>
        <taxon>Bacillati</taxon>
        <taxon>Bacillota</taxon>
        <taxon>Clostridia</taxon>
        <taxon>Peptostreptococcales</taxon>
        <taxon>Peptostreptococcaceae</taxon>
        <taxon>Paraclostridium</taxon>
    </lineage>
</organism>
<dbReference type="CDD" id="cd02511">
    <property type="entry name" value="Beta4Glucosyltransferase"/>
    <property type="match status" value="1"/>
</dbReference>
<dbReference type="PANTHER" id="PTHR43630">
    <property type="entry name" value="POLY-BETA-1,6-N-ACETYL-D-GLUCOSAMINE SYNTHASE"/>
    <property type="match status" value="1"/>
</dbReference>
<protein>
    <submittedName>
        <fullName evidence="2">Glycosyltransferase involved in cell wall biosynthesis</fullName>
    </submittedName>
</protein>
<dbReference type="SUPFAM" id="SSF48452">
    <property type="entry name" value="TPR-like"/>
    <property type="match status" value="2"/>
</dbReference>
<gene>
    <name evidence="2" type="ORF">QOZ92_000295</name>
</gene>
<dbReference type="Pfam" id="PF00535">
    <property type="entry name" value="Glycos_transf_2"/>
    <property type="match status" value="1"/>
</dbReference>
<dbReference type="Gene3D" id="1.25.40.10">
    <property type="entry name" value="Tetratricopeptide repeat domain"/>
    <property type="match status" value="2"/>
</dbReference>